<evidence type="ECO:0000256" key="1">
    <source>
        <dbReference type="ARBA" id="ARBA00023224"/>
    </source>
</evidence>
<proteinExistence type="inferred from homology"/>
<name>A0ABU7GH47_9SPHN</name>
<comment type="similarity">
    <text evidence="2">Belongs to the methyl-accepting chemotaxis (MCP) protein family.</text>
</comment>
<keyword evidence="7" id="KW-1185">Reference proteome</keyword>
<dbReference type="EMBL" id="JAZDQV010000014">
    <property type="protein sequence ID" value="MEE1878403.1"/>
    <property type="molecule type" value="Genomic_DNA"/>
</dbReference>
<evidence type="ECO:0000256" key="4">
    <source>
        <dbReference type="SAM" id="Coils"/>
    </source>
</evidence>
<feature type="domain" description="Methyl-accepting transducer" evidence="5">
    <location>
        <begin position="35"/>
        <end position="271"/>
    </location>
</feature>
<keyword evidence="4" id="KW-0175">Coiled coil</keyword>
<evidence type="ECO:0000313" key="6">
    <source>
        <dbReference type="EMBL" id="MEE1878403.1"/>
    </source>
</evidence>
<feature type="coiled-coil region" evidence="4">
    <location>
        <begin position="274"/>
        <end position="301"/>
    </location>
</feature>
<comment type="caution">
    <text evidence="6">The sequence shown here is derived from an EMBL/GenBank/DDBJ whole genome shotgun (WGS) entry which is preliminary data.</text>
</comment>
<evidence type="ECO:0000256" key="3">
    <source>
        <dbReference type="PROSITE-ProRule" id="PRU00284"/>
    </source>
</evidence>
<dbReference type="InterPro" id="IPR004090">
    <property type="entry name" value="Chemotax_Me-accpt_rcpt"/>
</dbReference>
<dbReference type="RefSeq" id="WP_354145467.1">
    <property type="nucleotide sequence ID" value="NZ_JAZDQV010000014.1"/>
</dbReference>
<dbReference type="SUPFAM" id="SSF58104">
    <property type="entry name" value="Methyl-accepting chemotaxis protein (MCP) signaling domain"/>
    <property type="match status" value="1"/>
</dbReference>
<dbReference type="SMART" id="SM00283">
    <property type="entry name" value="MA"/>
    <property type="match status" value="1"/>
</dbReference>
<dbReference type="PANTHER" id="PTHR32089">
    <property type="entry name" value="METHYL-ACCEPTING CHEMOTAXIS PROTEIN MCPB"/>
    <property type="match status" value="1"/>
</dbReference>
<organism evidence="6 7">
    <name type="scientific">Altererythrobacter litoralis</name>
    <dbReference type="NCBI Taxonomy" id="3113904"/>
    <lineage>
        <taxon>Bacteria</taxon>
        <taxon>Pseudomonadati</taxon>
        <taxon>Pseudomonadota</taxon>
        <taxon>Alphaproteobacteria</taxon>
        <taxon>Sphingomonadales</taxon>
        <taxon>Erythrobacteraceae</taxon>
        <taxon>Altererythrobacter</taxon>
    </lineage>
</organism>
<gene>
    <name evidence="6" type="ORF">VRS74_11990</name>
</gene>
<evidence type="ECO:0000313" key="7">
    <source>
        <dbReference type="Proteomes" id="UP001343492"/>
    </source>
</evidence>
<dbReference type="InterPro" id="IPR004089">
    <property type="entry name" value="MCPsignal_dom"/>
</dbReference>
<dbReference type="Pfam" id="PF00015">
    <property type="entry name" value="MCPsignal"/>
    <property type="match status" value="1"/>
</dbReference>
<keyword evidence="1 3" id="KW-0807">Transducer</keyword>
<dbReference type="PANTHER" id="PTHR32089:SF114">
    <property type="entry name" value="METHYL-ACCEPTING CHEMOTAXIS PROTEIN MCPB"/>
    <property type="match status" value="1"/>
</dbReference>
<dbReference type="Gene3D" id="1.10.287.950">
    <property type="entry name" value="Methyl-accepting chemotaxis protein"/>
    <property type="match status" value="1"/>
</dbReference>
<evidence type="ECO:0000256" key="2">
    <source>
        <dbReference type="ARBA" id="ARBA00029447"/>
    </source>
</evidence>
<dbReference type="Proteomes" id="UP001343492">
    <property type="component" value="Unassembled WGS sequence"/>
</dbReference>
<accession>A0ABU7GH47</accession>
<dbReference type="PROSITE" id="PS50111">
    <property type="entry name" value="CHEMOTAXIS_TRANSDUC_2"/>
    <property type="match status" value="1"/>
</dbReference>
<evidence type="ECO:0000259" key="5">
    <source>
        <dbReference type="PROSITE" id="PS50111"/>
    </source>
</evidence>
<reference evidence="6 7" key="1">
    <citation type="submission" date="2024-01" db="EMBL/GenBank/DDBJ databases">
        <title>The genome sequence of Erythrobacteraceae sp. strain 1XM1-14.</title>
        <authorList>
            <person name="Liu Y."/>
        </authorList>
    </citation>
    <scope>NUCLEOTIDE SEQUENCE [LARGE SCALE GENOMIC DNA]</scope>
    <source>
        <strain evidence="6 7">1XM1-14</strain>
    </source>
</reference>
<sequence length="481" mass="52274">MGGYRALRVIIRGVLHEADALNPAGATALEKIPESCGDVTVGCTDVAGIVEAVIRSSETLRAEHAALRGTVTALEADQAKVAEASDEARLLSERAIERLGEGTALIHSSLGQINGLLELVEALSQHVTSFAAAMEQVRRSSKDIEQIAETTNILALNATIEAMRAGDAGRTFAVVASEVKSLANDTRKATEEITTTIDALGGEAAQVIERIEAGSKASGEAKASVARIERTIVSVGELVEEVDKQNDQIARSTTTISDHVVRVQDVLDSFDNAARDNETKLEKAHKRMEELEMTASEMFDRIVQAGLSPEDSMMVEKAQGFAREIKELTEAAIASGELDLAALFDSDYREIPGSNPKRFTTALSDWAHQKWRPFLDRAKQSDSRVLAAACTDMSGFLPTHLSERSLAPTGNITHDTAFCRNGRMIFDPIDAKSKRSNAPYMMAVYRQEGDGQSYIVVRNVYIPLVINGRRWGDFELAYSFD</sequence>
<dbReference type="PRINTS" id="PR00260">
    <property type="entry name" value="CHEMTRNSDUCR"/>
</dbReference>
<protein>
    <submittedName>
        <fullName evidence="6">Methyl-accepting chemotaxis protein</fullName>
    </submittedName>
</protein>